<keyword evidence="3 6" id="KW-1133">Transmembrane helix</keyword>
<dbReference type="EMBL" id="PGCI01000592">
    <property type="protein sequence ID" value="PLW24877.1"/>
    <property type="molecule type" value="Genomic_DNA"/>
</dbReference>
<evidence type="ECO:0000256" key="5">
    <source>
        <dbReference type="SAM" id="MobiDB-lite"/>
    </source>
</evidence>
<dbReference type="SUPFAM" id="SSF81321">
    <property type="entry name" value="Family A G protein-coupled receptor-like"/>
    <property type="match status" value="1"/>
</dbReference>
<name>A0A2N5TH93_9BASI</name>
<organism evidence="7 8">
    <name type="scientific">Puccinia coronata f. sp. avenae</name>
    <dbReference type="NCBI Taxonomy" id="200324"/>
    <lineage>
        <taxon>Eukaryota</taxon>
        <taxon>Fungi</taxon>
        <taxon>Dikarya</taxon>
        <taxon>Basidiomycota</taxon>
        <taxon>Pucciniomycotina</taxon>
        <taxon>Pucciniomycetes</taxon>
        <taxon>Pucciniales</taxon>
        <taxon>Pucciniaceae</taxon>
        <taxon>Puccinia</taxon>
    </lineage>
</organism>
<evidence type="ECO:0000256" key="3">
    <source>
        <dbReference type="ARBA" id="ARBA00022989"/>
    </source>
</evidence>
<sequence>MAPQAISGHQGGIVTVAITAQLSFLATLLLIGILLYYRLRLWNPKSRSVIGSEEFCLKFLRSQFAILFIDLLISDLIQSLGFLLNLAHVGKPTIEDSTICTVQGVFIQLGDTSGAFATVAIAAHTFIVLINRTPPSTSALLTVSGNKMGLGLSFDGHEPGIDEPRLILDGPAGAWCWISSAYPWQRLCLHYVWLFFAGAASAVTYVLIFWNVRRSLRTQYAQTSYDRSVEETSMENAAKKMLVYPLCYLLLMLPLGIDRITAIFGHAWSLDVQIACGVIFTLIGLVDSVVFCWTRNIFAIRARSGNPTTDSNHGDSSKGTLPDVQDPKNRQPFLSRQPGLELKSPNVAKPAEKSLSSRINGNVIQFMPAKYSLATIDMNSFDDPEPSNPPPQESSALNRDL</sequence>
<evidence type="ECO:0000313" key="8">
    <source>
        <dbReference type="Proteomes" id="UP000235392"/>
    </source>
</evidence>
<comment type="caution">
    <text evidence="7">The sequence shown here is derived from an EMBL/GenBank/DDBJ whole genome shotgun (WGS) entry which is preliminary data.</text>
</comment>
<evidence type="ECO:0000256" key="4">
    <source>
        <dbReference type="ARBA" id="ARBA00023136"/>
    </source>
</evidence>
<feature type="transmembrane region" description="Helical" evidence="6">
    <location>
        <begin position="64"/>
        <end position="84"/>
    </location>
</feature>
<evidence type="ECO:0000256" key="1">
    <source>
        <dbReference type="ARBA" id="ARBA00004141"/>
    </source>
</evidence>
<proteinExistence type="predicted"/>
<dbReference type="Gene3D" id="1.20.1070.10">
    <property type="entry name" value="Rhodopsin 7-helix transmembrane proteins"/>
    <property type="match status" value="1"/>
</dbReference>
<dbReference type="PANTHER" id="PTHR23112:SF37">
    <property type="entry name" value="G PROTEIN-COUPLED RECEPTOR GPR1"/>
    <property type="match status" value="1"/>
</dbReference>
<feature type="transmembrane region" description="Helical" evidence="6">
    <location>
        <begin position="191"/>
        <end position="212"/>
    </location>
</feature>
<dbReference type="GO" id="GO:0007189">
    <property type="term" value="P:adenylate cyclase-activating G protein-coupled receptor signaling pathway"/>
    <property type="evidence" value="ECO:0007669"/>
    <property type="project" value="TreeGrafter"/>
</dbReference>
<evidence type="ECO:0008006" key="9">
    <source>
        <dbReference type="Google" id="ProtNLM"/>
    </source>
</evidence>
<keyword evidence="2 6" id="KW-0812">Transmembrane</keyword>
<evidence type="ECO:0000256" key="6">
    <source>
        <dbReference type="SAM" id="Phobius"/>
    </source>
</evidence>
<feature type="region of interest" description="Disordered" evidence="5">
    <location>
        <begin position="377"/>
        <end position="401"/>
    </location>
</feature>
<feature type="region of interest" description="Disordered" evidence="5">
    <location>
        <begin position="304"/>
        <end position="354"/>
    </location>
</feature>
<gene>
    <name evidence="7" type="ORF">PCASD_26454</name>
</gene>
<accession>A0A2N5TH93</accession>
<evidence type="ECO:0000256" key="2">
    <source>
        <dbReference type="ARBA" id="ARBA00022692"/>
    </source>
</evidence>
<dbReference type="GO" id="GO:0004930">
    <property type="term" value="F:G protein-coupled receptor activity"/>
    <property type="evidence" value="ECO:0007669"/>
    <property type="project" value="TreeGrafter"/>
</dbReference>
<evidence type="ECO:0000313" key="7">
    <source>
        <dbReference type="EMBL" id="PLW24877.1"/>
    </source>
</evidence>
<dbReference type="AlphaFoldDB" id="A0A2N5TH93"/>
<dbReference type="PANTHER" id="PTHR23112">
    <property type="entry name" value="G PROTEIN-COUPLED RECEPTOR 157-RELATED"/>
    <property type="match status" value="1"/>
</dbReference>
<feature type="transmembrane region" description="Helical" evidence="6">
    <location>
        <begin position="12"/>
        <end position="37"/>
    </location>
</feature>
<keyword evidence="4 6" id="KW-0472">Membrane</keyword>
<feature type="transmembrane region" description="Helical" evidence="6">
    <location>
        <begin position="242"/>
        <end position="266"/>
    </location>
</feature>
<reference evidence="7 8" key="1">
    <citation type="submission" date="2017-11" db="EMBL/GenBank/DDBJ databases">
        <title>De novo assembly and phasing of dikaryotic genomes from two isolates of Puccinia coronata f. sp. avenae, the causal agent of oat crown rust.</title>
        <authorList>
            <person name="Miller M.E."/>
            <person name="Zhang Y."/>
            <person name="Omidvar V."/>
            <person name="Sperschneider J."/>
            <person name="Schwessinger B."/>
            <person name="Raley C."/>
            <person name="Palmer J.M."/>
            <person name="Garnica D."/>
            <person name="Upadhyaya N."/>
            <person name="Rathjen J."/>
            <person name="Taylor J.M."/>
            <person name="Park R.F."/>
            <person name="Dodds P.N."/>
            <person name="Hirsch C.D."/>
            <person name="Kianian S.F."/>
            <person name="Figueroa M."/>
        </authorList>
    </citation>
    <scope>NUCLEOTIDE SEQUENCE [LARGE SCALE GENOMIC DNA]</scope>
    <source>
        <strain evidence="7">12SD80</strain>
    </source>
</reference>
<comment type="subcellular location">
    <subcellularLocation>
        <location evidence="1">Membrane</location>
        <topology evidence="1">Multi-pass membrane protein</topology>
    </subcellularLocation>
</comment>
<protein>
    <recommendedName>
        <fullName evidence="9">Glucose receptor Git3 N-terminal domain-containing protein</fullName>
    </recommendedName>
</protein>
<dbReference type="GO" id="GO:0005886">
    <property type="term" value="C:plasma membrane"/>
    <property type="evidence" value="ECO:0007669"/>
    <property type="project" value="TreeGrafter"/>
</dbReference>
<feature type="transmembrane region" description="Helical" evidence="6">
    <location>
        <begin position="272"/>
        <end position="293"/>
    </location>
</feature>
<dbReference type="Proteomes" id="UP000235392">
    <property type="component" value="Unassembled WGS sequence"/>
</dbReference>